<dbReference type="InterPro" id="IPR007130">
    <property type="entry name" value="DAGAT"/>
</dbReference>
<dbReference type="PANTHER" id="PTHR12317">
    <property type="entry name" value="DIACYLGLYCEROL O-ACYLTRANSFERASE"/>
    <property type="match status" value="1"/>
</dbReference>
<feature type="compositionally biased region" description="Low complexity" evidence="11">
    <location>
        <begin position="33"/>
        <end position="42"/>
    </location>
</feature>
<dbReference type="GO" id="GO:0005789">
    <property type="term" value="C:endoplasmic reticulum membrane"/>
    <property type="evidence" value="ECO:0007669"/>
    <property type="project" value="UniProtKB-SubCell"/>
</dbReference>
<feature type="transmembrane region" description="Helical" evidence="12">
    <location>
        <begin position="694"/>
        <end position="717"/>
    </location>
</feature>
<accession>A0AAW0EMN9</accession>
<dbReference type="Pfam" id="PF03982">
    <property type="entry name" value="DAGAT"/>
    <property type="match status" value="1"/>
</dbReference>
<feature type="transmembrane region" description="Helical" evidence="12">
    <location>
        <begin position="1379"/>
        <end position="1400"/>
    </location>
</feature>
<feature type="transmembrane region" description="Helical" evidence="12">
    <location>
        <begin position="968"/>
        <end position="992"/>
    </location>
</feature>
<dbReference type="PANTHER" id="PTHR12317:SF34">
    <property type="entry name" value="ACYLTRANSFERASE"/>
    <property type="match status" value="1"/>
</dbReference>
<feature type="transmembrane region" description="Helical" evidence="12">
    <location>
        <begin position="1412"/>
        <end position="1432"/>
    </location>
</feature>
<feature type="transmembrane region" description="Helical" evidence="12">
    <location>
        <begin position="551"/>
        <end position="569"/>
    </location>
</feature>
<evidence type="ECO:0000256" key="11">
    <source>
        <dbReference type="SAM" id="MobiDB-lite"/>
    </source>
</evidence>
<keyword evidence="8" id="KW-0443">Lipid metabolism</keyword>
<keyword evidence="4" id="KW-0808">Transferase</keyword>
<reference evidence="13 14" key="1">
    <citation type="journal article" date="2021" name="MBio">
        <title>A New Model Trypanosomatid, Novymonas esmeraldas: Genomic Perception of Its 'Candidatus Pandoraea novymonadis' Endosymbiont.</title>
        <authorList>
            <person name="Zakharova A."/>
            <person name="Saura A."/>
            <person name="Butenko A."/>
            <person name="Podesvova L."/>
            <person name="Warmusova S."/>
            <person name="Kostygov A.Y."/>
            <person name="Nenarokova A."/>
            <person name="Lukes J."/>
            <person name="Opperdoes F.R."/>
            <person name="Yurchenko V."/>
        </authorList>
    </citation>
    <scope>NUCLEOTIDE SEQUENCE [LARGE SCALE GENOMIC DNA]</scope>
    <source>
        <strain evidence="13 14">E262AT.01</strain>
    </source>
</reference>
<feature type="transmembrane region" description="Helical" evidence="12">
    <location>
        <begin position="348"/>
        <end position="369"/>
    </location>
</feature>
<evidence type="ECO:0000256" key="6">
    <source>
        <dbReference type="ARBA" id="ARBA00022824"/>
    </source>
</evidence>
<feature type="transmembrane region" description="Helical" evidence="12">
    <location>
        <begin position="1301"/>
        <end position="1324"/>
    </location>
</feature>
<keyword evidence="10 13" id="KW-0012">Acyltransferase</keyword>
<feature type="transmembrane region" description="Helical" evidence="12">
    <location>
        <begin position="201"/>
        <end position="220"/>
    </location>
</feature>
<evidence type="ECO:0000256" key="4">
    <source>
        <dbReference type="ARBA" id="ARBA00022679"/>
    </source>
</evidence>
<evidence type="ECO:0000256" key="10">
    <source>
        <dbReference type="ARBA" id="ARBA00023315"/>
    </source>
</evidence>
<keyword evidence="14" id="KW-1185">Reference proteome</keyword>
<sequence length="1788" mass="191299">MEESQEMTERRRGADADGGAAANLELAGADAAGAAGAGVPAPAKRRARVESPPPPLRMAVAEPPRPRRPTHRLRRGSSPERLSDFTASPLGIALLAAWVLVLFAAFSFDVVLDVFQRQLTLRDPPVAPPALLLCTNAGFHVSLAAIVLLLGRLTRRRFRFFQPFVGGDKFVVLQLTGYGAVFLSAAARAALLGLSQERHGAYIVLGAFAALGHCLLLWSLSFFRSPPPATAGGTARSPPSLSARRARVEAARAAGSGDGLRRLAWRERLVGSPQREVAWIVLCSLIAVVSSVAAERYRAYRAMNSVVVVSFVVVSLLTIQKVVVPLWLHSRFYHVLLPVVLQSPTMYVLQLFGNGLLLLTLYGEWLLLLSPAAEEAPTSSHLGCGLMAVMAVGAHLLLVHQLHAWECEREESVAAGAQADAPAHTDGAPSLAKDPPPIVHTVSAAASAAAAASAGSEVSAAPTHAIEVGSSGPVLPSLFSVCLCVTLLGILYVTESPRYHLKAYVRQGLAQMEAMLVTLMFAQPLVTHCMGVFVYGKSYRIWQPFEGNGDYILLQCVGWCCYGLGIFFATLHLSEHSHNNFLLLLLAVLVLAQFFVHMSVVRFGRRDVQVPAPASSPRAAAAAEAAAAAAAVPLVGRQSSTPRDGGDGASDELADTTSAAVCSACTPSMQFDQDGVAGGAEMPSLLASVVSGELLLAVVLMSVSMVVRVVVVAAVYVRQVSEAGQVAVLSTAPLPVTALVGAAALLGLAATPTVQWSMRRRVRLLHPLSHAYVAVATLGWGTYLLLLSRFLVLCGVLGLDQVAAMSPTSRLGLSCFLPSASYQAGDAAGLTVATALECAVEGFVWCFPFLCLLAGNLFESQAVLRAQSIDARVRSAMTAVERLFAQQRGLGAEVSPLPDEQHQQRLSALLRAVAGSRVTDAAATTPAADDTADVLAMHDAAHYMTSVLCVATFAAFSSAAFLANAQPIMTLGFGAVGAVALALSCFSLHFIYGTRVHGGTMRVDEVTGVRQGPAYTPFMPFLGGSRFVAYQAVGWISFTCVAGLVLASAVEGKGTPVMFFMMALLSVVAQVALRRSVGVFDANFMFGRGFVQRNAEGLLAAIAVAATVSFCRLYDLAMQGRASSYVVSSLVPVAICSVSVCTAIPLGLVSLQRQAELYGLGSVVDWFTDDADDDRGDLGTGAQEHEASPLDAVEGSAASRTVSVWETSPVAAEAAHSLYSRSNTESTFSPLLGTPGVVRRRLPVAHRSFSRGRNFGAVLSFLLASTMAVLVVTVLPFAVMYMGYAYYTQPAAAAHELALHAVEVLLCCFTVLVLLPMVVVPVLGRSSTLRNVHSAFCCYALYSIPTYTVVSGVSAPFLYNCRGMWLFAINMCTMSMLSTLPYMPVAMLLFSVGAAAVFLQHHFYDCLYAGKYPFNPVHCVIDHAFAVFWLIYQRRYHGRPEVTGRLQSHAATRFFQRYFFRGLCYYFSMRVVVGDGHVLPEEEPYVADAAALPRVDLSKPGSQYIFSFHPHGVFPGTSIVVPKTELWEKAVGSSREHFVSTHCADVVLAAPLSREFPLCLGAMSVGRRGIESSLKQGNSPLIITGGQSEMLLTKMSDFEMHVVCHHLGFVRVAMKSRVPLVPVISFSESNILDNVHCIRVQRWFLKRIAFPFPVLPMGRWRLPLPTAKPVTIVIGQPISPLPGRDNPDDPACVEELRVRYFEHLEVLFYKHRAEAGYPEMELYLHNGIYNAGVRGSASRSVVVEGATRRGGAADLTVEVLESAVRKAYAAAPDDAGTRRSSATHAKAA</sequence>
<feature type="compositionally biased region" description="Basic residues" evidence="11">
    <location>
        <begin position="66"/>
        <end position="75"/>
    </location>
</feature>
<feature type="transmembrane region" description="Helical" evidence="12">
    <location>
        <begin position="1098"/>
        <end position="1117"/>
    </location>
</feature>
<feature type="region of interest" description="Disordered" evidence="11">
    <location>
        <begin position="33"/>
        <end position="80"/>
    </location>
</feature>
<gene>
    <name evidence="13" type="ORF">NESM_000456000</name>
</gene>
<feature type="transmembrane region" description="Helical" evidence="12">
    <location>
        <begin position="82"/>
        <end position="106"/>
    </location>
</feature>
<feature type="transmembrane region" description="Helical" evidence="12">
    <location>
        <begin position="1056"/>
        <end position="1077"/>
    </location>
</feature>
<dbReference type="GO" id="GO:0006629">
    <property type="term" value="P:lipid metabolic process"/>
    <property type="evidence" value="ECO:0007669"/>
    <property type="project" value="UniProtKB-KW"/>
</dbReference>
<comment type="caution">
    <text evidence="13">The sequence shown here is derived from an EMBL/GenBank/DDBJ whole genome shotgun (WGS) entry which is preliminary data.</text>
</comment>
<evidence type="ECO:0000256" key="2">
    <source>
        <dbReference type="ARBA" id="ARBA00005420"/>
    </source>
</evidence>
<evidence type="ECO:0000256" key="5">
    <source>
        <dbReference type="ARBA" id="ARBA00022692"/>
    </source>
</evidence>
<keyword evidence="5 12" id="KW-0812">Transmembrane</keyword>
<feature type="transmembrane region" description="Helical" evidence="12">
    <location>
        <begin position="381"/>
        <end position="402"/>
    </location>
</feature>
<keyword evidence="7 12" id="KW-1133">Transmembrane helix</keyword>
<feature type="transmembrane region" description="Helical" evidence="12">
    <location>
        <begin position="306"/>
        <end position="328"/>
    </location>
</feature>
<evidence type="ECO:0000256" key="3">
    <source>
        <dbReference type="ARBA" id="ARBA00022516"/>
    </source>
</evidence>
<feature type="transmembrane region" description="Helical" evidence="12">
    <location>
        <begin position="1027"/>
        <end position="1050"/>
    </location>
</feature>
<evidence type="ECO:0000313" key="14">
    <source>
        <dbReference type="Proteomes" id="UP001430356"/>
    </source>
</evidence>
<feature type="transmembrane region" description="Helical" evidence="12">
    <location>
        <begin position="1255"/>
        <end position="1281"/>
    </location>
</feature>
<feature type="transmembrane region" description="Helical" evidence="12">
    <location>
        <begin position="474"/>
        <end position="493"/>
    </location>
</feature>
<evidence type="ECO:0000256" key="7">
    <source>
        <dbReference type="ARBA" id="ARBA00022989"/>
    </source>
</evidence>
<evidence type="ECO:0000256" key="12">
    <source>
        <dbReference type="SAM" id="Phobius"/>
    </source>
</evidence>
<feature type="transmembrane region" description="Helical" evidence="12">
    <location>
        <begin position="581"/>
        <end position="600"/>
    </location>
</feature>
<proteinExistence type="inferred from homology"/>
<protein>
    <submittedName>
        <fullName evidence="13">Diacylglycerol acyltransferase</fullName>
    </submittedName>
</protein>
<feature type="transmembrane region" description="Helical" evidence="12">
    <location>
        <begin position="1129"/>
        <end position="1151"/>
    </location>
</feature>
<feature type="transmembrane region" description="Helical" evidence="12">
    <location>
        <begin position="1336"/>
        <end position="1359"/>
    </location>
</feature>
<feature type="transmembrane region" description="Helical" evidence="12">
    <location>
        <begin position="514"/>
        <end position="536"/>
    </location>
</feature>
<dbReference type="GO" id="GO:0008374">
    <property type="term" value="F:O-acyltransferase activity"/>
    <property type="evidence" value="ECO:0007669"/>
    <property type="project" value="InterPro"/>
</dbReference>
<feature type="region of interest" description="Disordered" evidence="11">
    <location>
        <begin position="1"/>
        <end position="21"/>
    </location>
</feature>
<evidence type="ECO:0000256" key="8">
    <source>
        <dbReference type="ARBA" id="ARBA00023098"/>
    </source>
</evidence>
<name>A0AAW0EMN9_9TRYP</name>
<keyword evidence="3" id="KW-0444">Lipid biosynthesis</keyword>
<feature type="transmembrane region" description="Helical" evidence="12">
    <location>
        <begin position="943"/>
        <end position="962"/>
    </location>
</feature>
<dbReference type="EMBL" id="JAECZO010000051">
    <property type="protein sequence ID" value="KAK7195302.1"/>
    <property type="molecule type" value="Genomic_DNA"/>
</dbReference>
<feature type="transmembrane region" description="Helical" evidence="12">
    <location>
        <begin position="726"/>
        <end position="751"/>
    </location>
</feature>
<comment type="similarity">
    <text evidence="2">Belongs to the diacylglycerol acyltransferase family.</text>
</comment>
<dbReference type="Proteomes" id="UP001430356">
    <property type="component" value="Unassembled WGS sequence"/>
</dbReference>
<evidence type="ECO:0000256" key="1">
    <source>
        <dbReference type="ARBA" id="ARBA00004477"/>
    </source>
</evidence>
<keyword evidence="9 12" id="KW-0472">Membrane</keyword>
<evidence type="ECO:0000313" key="13">
    <source>
        <dbReference type="EMBL" id="KAK7195302.1"/>
    </source>
</evidence>
<feature type="transmembrane region" description="Helical" evidence="12">
    <location>
        <begin position="771"/>
        <end position="799"/>
    </location>
</feature>
<evidence type="ECO:0000256" key="9">
    <source>
        <dbReference type="ARBA" id="ARBA00023136"/>
    </source>
</evidence>
<comment type="subcellular location">
    <subcellularLocation>
        <location evidence="1">Endoplasmic reticulum membrane</location>
        <topology evidence="1">Multi-pass membrane protein</topology>
    </subcellularLocation>
</comment>
<keyword evidence="6" id="KW-0256">Endoplasmic reticulum</keyword>
<feature type="transmembrane region" description="Helical" evidence="12">
    <location>
        <begin position="126"/>
        <end position="150"/>
    </location>
</feature>
<organism evidence="13 14">
    <name type="scientific">Novymonas esmeraldas</name>
    <dbReference type="NCBI Taxonomy" id="1808958"/>
    <lineage>
        <taxon>Eukaryota</taxon>
        <taxon>Discoba</taxon>
        <taxon>Euglenozoa</taxon>
        <taxon>Kinetoplastea</taxon>
        <taxon>Metakinetoplastina</taxon>
        <taxon>Trypanosomatida</taxon>
        <taxon>Trypanosomatidae</taxon>
        <taxon>Novymonas</taxon>
    </lineage>
</organism>